<dbReference type="AlphaFoldDB" id="B3MEU7"/>
<accession>B3MEU7</accession>
<evidence type="ECO:0000313" key="2">
    <source>
        <dbReference type="Proteomes" id="UP000007801"/>
    </source>
</evidence>
<dbReference type="GO" id="GO:0031110">
    <property type="term" value="P:regulation of microtubule polymerization or depolymerization"/>
    <property type="evidence" value="ECO:0007669"/>
    <property type="project" value="InterPro"/>
</dbReference>
<proteinExistence type="predicted"/>
<dbReference type="Gene3D" id="6.10.280.30">
    <property type="match status" value="1"/>
</dbReference>
<dbReference type="FunCoup" id="B3MEU7">
    <property type="interactions" value="1"/>
</dbReference>
<protein>
    <submittedName>
        <fullName evidence="1">Uncharacterized protein</fullName>
    </submittedName>
</protein>
<name>B3MEU7_DROAN</name>
<organism evidence="1 2">
    <name type="scientific">Drosophila ananassae</name>
    <name type="common">Fruit fly</name>
    <dbReference type="NCBI Taxonomy" id="7217"/>
    <lineage>
        <taxon>Eukaryota</taxon>
        <taxon>Metazoa</taxon>
        <taxon>Ecdysozoa</taxon>
        <taxon>Arthropoda</taxon>
        <taxon>Hexapoda</taxon>
        <taxon>Insecta</taxon>
        <taxon>Pterygota</taxon>
        <taxon>Neoptera</taxon>
        <taxon>Endopterygota</taxon>
        <taxon>Diptera</taxon>
        <taxon>Brachycera</taxon>
        <taxon>Muscomorpha</taxon>
        <taxon>Ephydroidea</taxon>
        <taxon>Drosophilidae</taxon>
        <taxon>Drosophila</taxon>
        <taxon>Sophophora</taxon>
    </lineage>
</organism>
<gene>
    <name evidence="1" type="primary">Dana\GF11884</name>
    <name evidence="1" type="synonym">dana_GLEANR_11903</name>
    <name evidence="1" type="ORF">GF11884</name>
</gene>
<reference evidence="1 2" key="1">
    <citation type="journal article" date="2007" name="Nature">
        <title>Evolution of genes and genomes on the Drosophila phylogeny.</title>
        <authorList>
            <consortium name="Drosophila 12 Genomes Consortium"/>
            <person name="Clark A.G."/>
            <person name="Eisen M.B."/>
            <person name="Smith D.R."/>
            <person name="Bergman C.M."/>
            <person name="Oliver B."/>
            <person name="Markow T.A."/>
            <person name="Kaufman T.C."/>
            <person name="Kellis M."/>
            <person name="Gelbart W."/>
            <person name="Iyer V.N."/>
            <person name="Pollard D.A."/>
            <person name="Sackton T.B."/>
            <person name="Larracuente A.M."/>
            <person name="Singh N.D."/>
            <person name="Abad J.P."/>
            <person name="Abt D.N."/>
            <person name="Adryan B."/>
            <person name="Aguade M."/>
            <person name="Akashi H."/>
            <person name="Anderson W.W."/>
            <person name="Aquadro C.F."/>
            <person name="Ardell D.H."/>
            <person name="Arguello R."/>
            <person name="Artieri C.G."/>
            <person name="Barbash D.A."/>
            <person name="Barker D."/>
            <person name="Barsanti P."/>
            <person name="Batterham P."/>
            <person name="Batzoglou S."/>
            <person name="Begun D."/>
            <person name="Bhutkar A."/>
            <person name="Blanco E."/>
            <person name="Bosak S.A."/>
            <person name="Bradley R.K."/>
            <person name="Brand A.D."/>
            <person name="Brent M.R."/>
            <person name="Brooks A.N."/>
            <person name="Brown R.H."/>
            <person name="Butlin R.K."/>
            <person name="Caggese C."/>
            <person name="Calvi B.R."/>
            <person name="Bernardo de Carvalho A."/>
            <person name="Caspi A."/>
            <person name="Castrezana S."/>
            <person name="Celniker S.E."/>
            <person name="Chang J.L."/>
            <person name="Chapple C."/>
            <person name="Chatterji S."/>
            <person name="Chinwalla A."/>
            <person name="Civetta A."/>
            <person name="Clifton S.W."/>
            <person name="Comeron J.M."/>
            <person name="Costello J.C."/>
            <person name="Coyne J.A."/>
            <person name="Daub J."/>
            <person name="David R.G."/>
            <person name="Delcher A.L."/>
            <person name="Delehaunty K."/>
            <person name="Do C.B."/>
            <person name="Ebling H."/>
            <person name="Edwards K."/>
            <person name="Eickbush T."/>
            <person name="Evans J.D."/>
            <person name="Filipski A."/>
            <person name="Findeiss S."/>
            <person name="Freyhult E."/>
            <person name="Fulton L."/>
            <person name="Fulton R."/>
            <person name="Garcia A.C."/>
            <person name="Gardiner A."/>
            <person name="Garfield D.A."/>
            <person name="Garvin B.E."/>
            <person name="Gibson G."/>
            <person name="Gilbert D."/>
            <person name="Gnerre S."/>
            <person name="Godfrey J."/>
            <person name="Good R."/>
            <person name="Gotea V."/>
            <person name="Gravely B."/>
            <person name="Greenberg A.J."/>
            <person name="Griffiths-Jones S."/>
            <person name="Gross S."/>
            <person name="Guigo R."/>
            <person name="Gustafson E.A."/>
            <person name="Haerty W."/>
            <person name="Hahn M.W."/>
            <person name="Halligan D.L."/>
            <person name="Halpern A.L."/>
            <person name="Halter G.M."/>
            <person name="Han M.V."/>
            <person name="Heger A."/>
            <person name="Hillier L."/>
            <person name="Hinrichs A.S."/>
            <person name="Holmes I."/>
            <person name="Hoskins R.A."/>
            <person name="Hubisz M.J."/>
            <person name="Hultmark D."/>
            <person name="Huntley M.A."/>
            <person name="Jaffe D.B."/>
            <person name="Jagadeeshan S."/>
            <person name="Jeck W.R."/>
            <person name="Johnson J."/>
            <person name="Jones C.D."/>
            <person name="Jordan W.C."/>
            <person name="Karpen G.H."/>
            <person name="Kataoka E."/>
            <person name="Keightley P.D."/>
            <person name="Kheradpour P."/>
            <person name="Kirkness E.F."/>
            <person name="Koerich L.B."/>
            <person name="Kristiansen K."/>
            <person name="Kudrna D."/>
            <person name="Kulathinal R.J."/>
            <person name="Kumar S."/>
            <person name="Kwok R."/>
            <person name="Lander E."/>
            <person name="Langley C.H."/>
            <person name="Lapoint R."/>
            <person name="Lazzaro B.P."/>
            <person name="Lee S.J."/>
            <person name="Levesque L."/>
            <person name="Li R."/>
            <person name="Lin C.F."/>
            <person name="Lin M.F."/>
            <person name="Lindblad-Toh K."/>
            <person name="Llopart A."/>
            <person name="Long M."/>
            <person name="Low L."/>
            <person name="Lozovsky E."/>
            <person name="Lu J."/>
            <person name="Luo M."/>
            <person name="Machado C.A."/>
            <person name="Makalowski W."/>
            <person name="Marzo M."/>
            <person name="Matsuda M."/>
            <person name="Matzkin L."/>
            <person name="McAllister B."/>
            <person name="McBride C.S."/>
            <person name="McKernan B."/>
            <person name="McKernan K."/>
            <person name="Mendez-Lago M."/>
            <person name="Minx P."/>
            <person name="Mollenhauer M.U."/>
            <person name="Montooth K."/>
            <person name="Mount S.M."/>
            <person name="Mu X."/>
            <person name="Myers E."/>
            <person name="Negre B."/>
            <person name="Newfeld S."/>
            <person name="Nielsen R."/>
            <person name="Noor M.A."/>
            <person name="O'Grady P."/>
            <person name="Pachter L."/>
            <person name="Papaceit M."/>
            <person name="Parisi M.J."/>
            <person name="Parisi M."/>
            <person name="Parts L."/>
            <person name="Pedersen J.S."/>
            <person name="Pesole G."/>
            <person name="Phillippy A.M."/>
            <person name="Ponting C.P."/>
            <person name="Pop M."/>
            <person name="Porcelli D."/>
            <person name="Powell J.R."/>
            <person name="Prohaska S."/>
            <person name="Pruitt K."/>
            <person name="Puig M."/>
            <person name="Quesneville H."/>
            <person name="Ram K.R."/>
            <person name="Rand D."/>
            <person name="Rasmussen M.D."/>
            <person name="Reed L.K."/>
            <person name="Reenan R."/>
            <person name="Reily A."/>
            <person name="Remington K.A."/>
            <person name="Rieger T.T."/>
            <person name="Ritchie M.G."/>
            <person name="Robin C."/>
            <person name="Rogers Y.H."/>
            <person name="Rohde C."/>
            <person name="Rozas J."/>
            <person name="Rubenfield M.J."/>
            <person name="Ruiz A."/>
            <person name="Russo S."/>
            <person name="Salzberg S.L."/>
            <person name="Sanchez-Gracia A."/>
            <person name="Saranga D.J."/>
            <person name="Sato H."/>
            <person name="Schaeffer S.W."/>
            <person name="Schatz M.C."/>
            <person name="Schlenke T."/>
            <person name="Schwartz R."/>
            <person name="Segarra C."/>
            <person name="Singh R.S."/>
            <person name="Sirot L."/>
            <person name="Sirota M."/>
            <person name="Sisneros N.B."/>
            <person name="Smith C.D."/>
            <person name="Smith T.F."/>
            <person name="Spieth J."/>
            <person name="Stage D.E."/>
            <person name="Stark A."/>
            <person name="Stephan W."/>
            <person name="Strausberg R.L."/>
            <person name="Strempel S."/>
            <person name="Sturgill D."/>
            <person name="Sutton G."/>
            <person name="Sutton G.G."/>
            <person name="Tao W."/>
            <person name="Teichmann S."/>
            <person name="Tobari Y.N."/>
            <person name="Tomimura Y."/>
            <person name="Tsolas J.M."/>
            <person name="Valente V.L."/>
            <person name="Venter E."/>
            <person name="Venter J.C."/>
            <person name="Vicario S."/>
            <person name="Vieira F.G."/>
            <person name="Vilella A.J."/>
            <person name="Villasante A."/>
            <person name="Walenz B."/>
            <person name="Wang J."/>
            <person name="Wasserman M."/>
            <person name="Watts T."/>
            <person name="Wilson D."/>
            <person name="Wilson R.K."/>
            <person name="Wing R.A."/>
            <person name="Wolfner M.F."/>
            <person name="Wong A."/>
            <person name="Wong G.K."/>
            <person name="Wu C.I."/>
            <person name="Wu G."/>
            <person name="Yamamoto D."/>
            <person name="Yang H.P."/>
            <person name="Yang S.P."/>
            <person name="Yorke J.A."/>
            <person name="Yoshida K."/>
            <person name="Zdobnov E."/>
            <person name="Zhang P."/>
            <person name="Zhang Y."/>
            <person name="Zimin A.V."/>
            <person name="Baldwin J."/>
            <person name="Abdouelleil A."/>
            <person name="Abdulkadir J."/>
            <person name="Abebe A."/>
            <person name="Abera B."/>
            <person name="Abreu J."/>
            <person name="Acer S.C."/>
            <person name="Aftuck L."/>
            <person name="Alexander A."/>
            <person name="An P."/>
            <person name="Anderson E."/>
            <person name="Anderson S."/>
            <person name="Arachi H."/>
            <person name="Azer M."/>
            <person name="Bachantsang P."/>
            <person name="Barry A."/>
            <person name="Bayul T."/>
            <person name="Berlin A."/>
            <person name="Bessette D."/>
            <person name="Bloom T."/>
            <person name="Blye J."/>
            <person name="Boguslavskiy L."/>
            <person name="Bonnet C."/>
            <person name="Boukhgalter B."/>
            <person name="Bourzgui I."/>
            <person name="Brown A."/>
            <person name="Cahill P."/>
            <person name="Channer S."/>
            <person name="Cheshatsang Y."/>
            <person name="Chuda L."/>
            <person name="Citroen M."/>
            <person name="Collymore A."/>
            <person name="Cooke P."/>
            <person name="Costello M."/>
            <person name="D'Aco K."/>
            <person name="Daza R."/>
            <person name="De Haan G."/>
            <person name="DeGray S."/>
            <person name="DeMaso C."/>
            <person name="Dhargay N."/>
            <person name="Dooley K."/>
            <person name="Dooley E."/>
            <person name="Doricent M."/>
            <person name="Dorje P."/>
            <person name="Dorjee K."/>
            <person name="Dupes A."/>
            <person name="Elong R."/>
            <person name="Falk J."/>
            <person name="Farina A."/>
            <person name="Faro S."/>
            <person name="Ferguson D."/>
            <person name="Fisher S."/>
            <person name="Foley C.D."/>
            <person name="Franke A."/>
            <person name="Friedrich D."/>
            <person name="Gadbois L."/>
            <person name="Gearin G."/>
            <person name="Gearin C.R."/>
            <person name="Giannoukos G."/>
            <person name="Goode T."/>
            <person name="Graham J."/>
            <person name="Grandbois E."/>
            <person name="Grewal S."/>
            <person name="Gyaltsen K."/>
            <person name="Hafez N."/>
            <person name="Hagos B."/>
            <person name="Hall J."/>
            <person name="Henson C."/>
            <person name="Hollinger A."/>
            <person name="Honan T."/>
            <person name="Huard M.D."/>
            <person name="Hughes L."/>
            <person name="Hurhula B."/>
            <person name="Husby M.E."/>
            <person name="Kamat A."/>
            <person name="Kanga B."/>
            <person name="Kashin S."/>
            <person name="Khazanovich D."/>
            <person name="Kisner P."/>
            <person name="Lance K."/>
            <person name="Lara M."/>
            <person name="Lee W."/>
            <person name="Lennon N."/>
            <person name="Letendre F."/>
            <person name="LeVine R."/>
            <person name="Lipovsky A."/>
            <person name="Liu X."/>
            <person name="Liu J."/>
            <person name="Liu S."/>
            <person name="Lokyitsang T."/>
            <person name="Lokyitsang Y."/>
            <person name="Lubonja R."/>
            <person name="Lui A."/>
            <person name="MacDonald P."/>
            <person name="Magnisalis V."/>
            <person name="Maru K."/>
            <person name="Matthews C."/>
            <person name="McCusker W."/>
            <person name="McDonough S."/>
            <person name="Mehta T."/>
            <person name="Meldrim J."/>
            <person name="Meneus L."/>
            <person name="Mihai O."/>
            <person name="Mihalev A."/>
            <person name="Mihova T."/>
            <person name="Mittelman R."/>
            <person name="Mlenga V."/>
            <person name="Montmayeur A."/>
            <person name="Mulrain L."/>
            <person name="Navidi A."/>
            <person name="Naylor J."/>
            <person name="Negash T."/>
            <person name="Nguyen T."/>
            <person name="Nguyen N."/>
            <person name="Nicol R."/>
            <person name="Norbu C."/>
            <person name="Norbu N."/>
            <person name="Novod N."/>
            <person name="O'Neill B."/>
            <person name="Osman S."/>
            <person name="Markiewicz E."/>
            <person name="Oyono O.L."/>
            <person name="Patti C."/>
            <person name="Phunkhang P."/>
            <person name="Pierre F."/>
            <person name="Priest M."/>
            <person name="Raghuraman S."/>
            <person name="Rege F."/>
            <person name="Reyes R."/>
            <person name="Rise C."/>
            <person name="Rogov P."/>
            <person name="Ross K."/>
            <person name="Ryan E."/>
            <person name="Settipalli S."/>
            <person name="Shea T."/>
            <person name="Sherpa N."/>
            <person name="Shi L."/>
            <person name="Shih D."/>
            <person name="Sparrow T."/>
            <person name="Spaulding J."/>
            <person name="Stalker J."/>
            <person name="Stange-Thomann N."/>
            <person name="Stavropoulos S."/>
            <person name="Stone C."/>
            <person name="Strader C."/>
            <person name="Tesfaye S."/>
            <person name="Thomson T."/>
            <person name="Thoulutsang Y."/>
            <person name="Thoulutsang D."/>
            <person name="Topham K."/>
            <person name="Topping I."/>
            <person name="Tsamla T."/>
            <person name="Vassiliev H."/>
            <person name="Vo A."/>
            <person name="Wangchuk T."/>
            <person name="Wangdi T."/>
            <person name="Weiand M."/>
            <person name="Wilkinson J."/>
            <person name="Wilson A."/>
            <person name="Yadav S."/>
            <person name="Young G."/>
            <person name="Yu Q."/>
            <person name="Zembek L."/>
            <person name="Zhong D."/>
            <person name="Zimmer A."/>
            <person name="Zwirko Z."/>
            <person name="Jaffe D.B."/>
            <person name="Alvarez P."/>
            <person name="Brockman W."/>
            <person name="Butler J."/>
            <person name="Chin C."/>
            <person name="Gnerre S."/>
            <person name="Grabherr M."/>
            <person name="Kleber M."/>
            <person name="Mauceli E."/>
            <person name="MacCallum I."/>
        </authorList>
    </citation>
    <scope>NUCLEOTIDE SEQUENCE [LARGE SCALE GENOMIC DNA]</scope>
    <source>
        <strain evidence="2">Tucson 14024-0371.13</strain>
    </source>
</reference>
<dbReference type="InterPro" id="IPR000956">
    <property type="entry name" value="Stathmin_fam"/>
</dbReference>
<keyword evidence="2" id="KW-1185">Reference proteome</keyword>
<evidence type="ECO:0000313" key="1">
    <source>
        <dbReference type="EMBL" id="EDV36568.2"/>
    </source>
</evidence>
<dbReference type="Pfam" id="PF00836">
    <property type="entry name" value="Stathmin"/>
    <property type="match status" value="1"/>
</dbReference>
<dbReference type="HOGENOM" id="CLU_1637192_0_0_1"/>
<dbReference type="OrthoDB" id="7855507at2759"/>
<dbReference type="GeneID" id="6494745"/>
<dbReference type="Proteomes" id="UP000007801">
    <property type="component" value="Unassembled WGS sequence"/>
</dbReference>
<dbReference type="InParanoid" id="B3MEU7"/>
<dbReference type="EMBL" id="CH902619">
    <property type="protein sequence ID" value="EDV36568.2"/>
    <property type="molecule type" value="Genomic_DNA"/>
</dbReference>
<dbReference type="eggNOG" id="ENOG502TCCZ">
    <property type="taxonomic scope" value="Eukaryota"/>
</dbReference>
<dbReference type="KEGG" id="dan:6494745"/>
<sequence length="162" mass="18809">MSVPEGIAGASPGSRASAFYVHLQDPVKDRPPVELQLKHHRPSPRPLAERQAAAAERRNALEDLKVQELSVRLAKVALLTDRYHRHTTKSWLEARDRISRDMDAHVRRRTTQISNRLKHLSEHNDEVKARKEEARQERFLRKLAHLYEVKTESTISQFWGKL</sequence>